<evidence type="ECO:0000313" key="2">
    <source>
        <dbReference type="Proteomes" id="UP000304900"/>
    </source>
</evidence>
<comment type="caution">
    <text evidence="1">The sequence shown here is derived from an EMBL/GenBank/DDBJ whole genome shotgun (WGS) entry which is preliminary data.</text>
</comment>
<dbReference type="InterPro" id="IPR029470">
    <property type="entry name" value="PDDEXK_4"/>
</dbReference>
<dbReference type="EMBL" id="SZVO01000006">
    <property type="protein sequence ID" value="TKT91415.1"/>
    <property type="molecule type" value="Genomic_DNA"/>
</dbReference>
<name>A0A4U6D4T8_9BACT</name>
<organism evidence="1 2">
    <name type="scientific">Dyadobacter frigoris</name>
    <dbReference type="NCBI Taxonomy" id="2576211"/>
    <lineage>
        <taxon>Bacteria</taxon>
        <taxon>Pseudomonadati</taxon>
        <taxon>Bacteroidota</taxon>
        <taxon>Cytophagia</taxon>
        <taxon>Cytophagales</taxon>
        <taxon>Spirosomataceae</taxon>
        <taxon>Dyadobacter</taxon>
    </lineage>
</organism>
<dbReference type="Pfam" id="PF14281">
    <property type="entry name" value="PDDEXK_4"/>
    <property type="match status" value="1"/>
</dbReference>
<dbReference type="RefSeq" id="WP_137340564.1">
    <property type="nucleotide sequence ID" value="NZ_BSQH01000003.1"/>
</dbReference>
<accession>A0A4U6D4T8</accession>
<reference evidence="1 2" key="1">
    <citation type="submission" date="2019-05" db="EMBL/GenBank/DDBJ databases">
        <title>Dyadobacter AR-3-8 sp. nov., isolated from arctic soil.</title>
        <authorList>
            <person name="Chaudhary D.K."/>
        </authorList>
    </citation>
    <scope>NUCLEOTIDE SEQUENCE [LARGE SCALE GENOMIC DNA]</scope>
    <source>
        <strain evidence="1 2">AR-3-8</strain>
    </source>
</reference>
<dbReference type="AlphaFoldDB" id="A0A4U6D4T8"/>
<dbReference type="Proteomes" id="UP000304900">
    <property type="component" value="Unassembled WGS sequence"/>
</dbReference>
<dbReference type="OrthoDB" id="6796607at2"/>
<keyword evidence="2" id="KW-1185">Reference proteome</keyword>
<protein>
    <submittedName>
        <fullName evidence="1">Nuclease</fullName>
    </submittedName>
</protein>
<proteinExistence type="predicted"/>
<sequence length="341" mass="39770">MIPNIFDIATKELHQDAFIVWLLKWADPENKKYDPLLCACGQDFVKQLIAKQSQDSISSIEKVKAGRQKDNIDIWAEVSTTENSYFIIIEDKIFSKQHGKQLVKYEEHGELHALETKFKSIYIYLKTGSESIIEMNSGLSNFKSFIRKDFINIFKRHENISNNIFLDFKSRLIRLDDGYKAFNSSIIYSWTEDYWIGFYEFLETQFSDLNWSFVNRRDGSGFWNAYFIPAINDRWNGHSVYLQIEQGRLCFKINTDDSEKDRTKLKFLRNALGKIIFDKAEILKINEIQKPKSLGIGNAMTVAVIESETWLGPSDSIIDKEAVINRLKRYRAFLGDVLRSN</sequence>
<evidence type="ECO:0000313" key="1">
    <source>
        <dbReference type="EMBL" id="TKT91415.1"/>
    </source>
</evidence>
<gene>
    <name evidence="1" type="ORF">FDK13_13655</name>
</gene>